<dbReference type="EMBL" id="JASWJB010000393">
    <property type="protein sequence ID" value="KAK2590816.1"/>
    <property type="molecule type" value="Genomic_DNA"/>
</dbReference>
<organism evidence="2 3">
    <name type="scientific">Conoideocrella luteorostrata</name>
    <dbReference type="NCBI Taxonomy" id="1105319"/>
    <lineage>
        <taxon>Eukaryota</taxon>
        <taxon>Fungi</taxon>
        <taxon>Dikarya</taxon>
        <taxon>Ascomycota</taxon>
        <taxon>Pezizomycotina</taxon>
        <taxon>Sordariomycetes</taxon>
        <taxon>Hypocreomycetidae</taxon>
        <taxon>Hypocreales</taxon>
        <taxon>Clavicipitaceae</taxon>
        <taxon>Conoideocrella</taxon>
    </lineage>
</organism>
<dbReference type="PANTHER" id="PTHR43415:SF3">
    <property type="entry name" value="GNAT-FAMILY ACETYLTRANSFERASE"/>
    <property type="match status" value="1"/>
</dbReference>
<evidence type="ECO:0000313" key="3">
    <source>
        <dbReference type="Proteomes" id="UP001251528"/>
    </source>
</evidence>
<dbReference type="PANTHER" id="PTHR43415">
    <property type="entry name" value="SPERMIDINE N(1)-ACETYLTRANSFERASE"/>
    <property type="match status" value="1"/>
</dbReference>
<dbReference type="Proteomes" id="UP001251528">
    <property type="component" value="Unassembled WGS sequence"/>
</dbReference>
<evidence type="ECO:0000259" key="1">
    <source>
        <dbReference type="PROSITE" id="PS51186"/>
    </source>
</evidence>
<dbReference type="PROSITE" id="PS51186">
    <property type="entry name" value="GNAT"/>
    <property type="match status" value="1"/>
</dbReference>
<comment type="caution">
    <text evidence="2">The sequence shown here is derived from an EMBL/GenBank/DDBJ whole genome shotgun (WGS) entry which is preliminary data.</text>
</comment>
<dbReference type="InterPro" id="IPR016181">
    <property type="entry name" value="Acyl_CoA_acyltransferase"/>
</dbReference>
<accession>A0AAJ0FNB8</accession>
<name>A0AAJ0FNB8_9HYPO</name>
<dbReference type="CDD" id="cd04301">
    <property type="entry name" value="NAT_SF"/>
    <property type="match status" value="1"/>
</dbReference>
<dbReference type="SUPFAM" id="SSF55729">
    <property type="entry name" value="Acyl-CoA N-acyltransferases (Nat)"/>
    <property type="match status" value="1"/>
</dbReference>
<protein>
    <recommendedName>
        <fullName evidence="1">N-acetyltransferase domain-containing protein</fullName>
    </recommendedName>
</protein>
<dbReference type="AlphaFoldDB" id="A0AAJ0FNB8"/>
<sequence>MSTTIDTGSPYNVDYSTTEVVNVWRTKRLEFINIDESDENIREFLPQVDQDPVVVSLVSPRLLGPQGKKALDDGMASRSKSLLGVAICLRPDEKEEESYSPKVNKKPTIIGTMCLAWGGINPSEAHHRSAHIGIGLGKAYQSKGYGREAINWIVDWAFMYAGLHKLGMIAASYNQRGIHLYQSIGFKLEGRRREVIYFNRGWYDELDFGMTEGDWEELRGISKSS</sequence>
<dbReference type="Pfam" id="PF13302">
    <property type="entry name" value="Acetyltransf_3"/>
    <property type="match status" value="1"/>
</dbReference>
<feature type="domain" description="N-acetyltransferase" evidence="1">
    <location>
        <begin position="53"/>
        <end position="209"/>
    </location>
</feature>
<evidence type="ECO:0000313" key="2">
    <source>
        <dbReference type="EMBL" id="KAK2590816.1"/>
    </source>
</evidence>
<dbReference type="Gene3D" id="3.40.630.30">
    <property type="match status" value="1"/>
</dbReference>
<reference evidence="2" key="1">
    <citation type="submission" date="2023-06" db="EMBL/GenBank/DDBJ databases">
        <title>Conoideocrella luteorostrata (Hypocreales: Clavicipitaceae), a potential biocontrol fungus for elongate hemlock scale in United States Christmas tree production areas.</title>
        <authorList>
            <person name="Barrett H."/>
            <person name="Lovett B."/>
            <person name="Macias A.M."/>
            <person name="Stajich J.E."/>
            <person name="Kasson M.T."/>
        </authorList>
    </citation>
    <scope>NUCLEOTIDE SEQUENCE</scope>
    <source>
        <strain evidence="2">ARSEF 14590</strain>
    </source>
</reference>
<dbReference type="InterPro" id="IPR000182">
    <property type="entry name" value="GNAT_dom"/>
</dbReference>
<proteinExistence type="predicted"/>
<gene>
    <name evidence="2" type="ORF">QQS21_011503</name>
</gene>
<keyword evidence="3" id="KW-1185">Reference proteome</keyword>
<dbReference type="GO" id="GO:0016747">
    <property type="term" value="F:acyltransferase activity, transferring groups other than amino-acyl groups"/>
    <property type="evidence" value="ECO:0007669"/>
    <property type="project" value="InterPro"/>
</dbReference>